<comment type="caution">
    <text evidence="2">The sequence shown here is derived from an EMBL/GenBank/DDBJ whole genome shotgun (WGS) entry which is preliminary data.</text>
</comment>
<sequence length="175" mass="19533">MPRRLLPRPGSLLGFIELETGVSIVAGASIAWQALSIATGFRSAWVLYSAWMLVSSVALFYGQRKRDAGHVRWFALALFVDVLVYVSYIPFDPEFGMTAVQQCAVAMATNRDLTLEYCLEHVHEIKNIAYVMRVAAVLAKLYLAGLARSYELTMPPPPAKARQMTLAERKRPANR</sequence>
<evidence type="ECO:0000313" key="3">
    <source>
        <dbReference type="Proteomes" id="UP001151516"/>
    </source>
</evidence>
<feature type="transmembrane region" description="Helical" evidence="1">
    <location>
        <begin position="44"/>
        <end position="61"/>
    </location>
</feature>
<dbReference type="EMBL" id="JANBTX010000060">
    <property type="protein sequence ID" value="KAJ2687859.1"/>
    <property type="molecule type" value="Genomic_DNA"/>
</dbReference>
<dbReference type="OrthoDB" id="5558794at2759"/>
<evidence type="ECO:0000256" key="1">
    <source>
        <dbReference type="SAM" id="Phobius"/>
    </source>
</evidence>
<feature type="transmembrane region" description="Helical" evidence="1">
    <location>
        <begin position="12"/>
        <end position="32"/>
    </location>
</feature>
<gene>
    <name evidence="2" type="ORF">IWW39_002613</name>
</gene>
<keyword evidence="1" id="KW-0812">Transmembrane</keyword>
<keyword evidence="1" id="KW-0472">Membrane</keyword>
<keyword evidence="1" id="KW-1133">Transmembrane helix</keyword>
<feature type="transmembrane region" description="Helical" evidence="1">
    <location>
        <begin position="73"/>
        <end position="91"/>
    </location>
</feature>
<accession>A0A9W8L4C0</accession>
<dbReference type="AlphaFoldDB" id="A0A9W8L4C0"/>
<keyword evidence="3" id="KW-1185">Reference proteome</keyword>
<reference evidence="2" key="1">
    <citation type="submission" date="2022-07" db="EMBL/GenBank/DDBJ databases">
        <title>Phylogenomic reconstructions and comparative analyses of Kickxellomycotina fungi.</title>
        <authorList>
            <person name="Reynolds N.K."/>
            <person name="Stajich J.E."/>
            <person name="Barry K."/>
            <person name="Grigoriev I.V."/>
            <person name="Crous P."/>
            <person name="Smith M.E."/>
        </authorList>
    </citation>
    <scope>NUCLEOTIDE SEQUENCE</scope>
    <source>
        <strain evidence="2">CBS 109367</strain>
    </source>
</reference>
<protein>
    <submittedName>
        <fullName evidence="2">Uncharacterized protein</fullName>
    </submittedName>
</protein>
<dbReference type="Proteomes" id="UP001151516">
    <property type="component" value="Unassembled WGS sequence"/>
</dbReference>
<evidence type="ECO:0000313" key="2">
    <source>
        <dbReference type="EMBL" id="KAJ2687859.1"/>
    </source>
</evidence>
<proteinExistence type="predicted"/>
<organism evidence="2 3">
    <name type="scientific">Coemansia spiralis</name>
    <dbReference type="NCBI Taxonomy" id="417178"/>
    <lineage>
        <taxon>Eukaryota</taxon>
        <taxon>Fungi</taxon>
        <taxon>Fungi incertae sedis</taxon>
        <taxon>Zoopagomycota</taxon>
        <taxon>Kickxellomycotina</taxon>
        <taxon>Kickxellomycetes</taxon>
        <taxon>Kickxellales</taxon>
        <taxon>Kickxellaceae</taxon>
        <taxon>Coemansia</taxon>
    </lineage>
</organism>
<name>A0A9W8L4C0_9FUNG</name>